<feature type="transmembrane region" description="Helical" evidence="1">
    <location>
        <begin position="89"/>
        <end position="108"/>
    </location>
</feature>
<proteinExistence type="predicted"/>
<dbReference type="EMBL" id="RKLU01000002">
    <property type="protein sequence ID" value="TQQ82585.1"/>
    <property type="molecule type" value="Genomic_DNA"/>
</dbReference>
<protein>
    <submittedName>
        <fullName evidence="2">Uncharacterized protein</fullName>
    </submittedName>
</protein>
<sequence>MVSQPPDDVPPPGALGSDSNLTKIGLLLWVAVGLLFAVFLFTDVGGSQVESTFATVFGLGAAVLIALLLGAVVYQILKRLNLVGGLLANVFWGILLSLTLPLVGFFLIQELGLLSGSVVGDMVDALPINDRTRSTIGPILELLRG</sequence>
<feature type="transmembrane region" description="Helical" evidence="1">
    <location>
        <begin position="53"/>
        <end position="77"/>
    </location>
</feature>
<dbReference type="AlphaFoldDB" id="A0A8J8PA43"/>
<dbReference type="RefSeq" id="WP_142978850.1">
    <property type="nucleotide sequence ID" value="NZ_RKLU01000002.1"/>
</dbReference>
<evidence type="ECO:0000313" key="2">
    <source>
        <dbReference type="EMBL" id="TQQ82585.1"/>
    </source>
</evidence>
<name>A0A8J8PA43_9EURY</name>
<keyword evidence="1" id="KW-1133">Transmembrane helix</keyword>
<organism evidence="2 3">
    <name type="scientific">Halonotius terrestris</name>
    <dbReference type="NCBI Taxonomy" id="2487750"/>
    <lineage>
        <taxon>Archaea</taxon>
        <taxon>Methanobacteriati</taxon>
        <taxon>Methanobacteriota</taxon>
        <taxon>Stenosarchaea group</taxon>
        <taxon>Halobacteria</taxon>
        <taxon>Halobacteriales</taxon>
        <taxon>Haloferacaceae</taxon>
        <taxon>Halonotius</taxon>
    </lineage>
</organism>
<reference evidence="2" key="1">
    <citation type="submission" date="2019-02" db="EMBL/GenBank/DDBJ databases">
        <title>Halonotius sp. a new haloarchaeum isolated from saline soil.</title>
        <authorList>
            <person name="Duran-Viseras A."/>
            <person name="Sanchez-Porro C."/>
            <person name="Ventosa A."/>
        </authorList>
    </citation>
    <scope>NUCLEOTIDE SEQUENCE</scope>
    <source>
        <strain evidence="2">F15B</strain>
    </source>
</reference>
<comment type="caution">
    <text evidence="2">The sequence shown here is derived from an EMBL/GenBank/DDBJ whole genome shotgun (WGS) entry which is preliminary data.</text>
</comment>
<feature type="transmembrane region" description="Helical" evidence="1">
    <location>
        <begin position="20"/>
        <end position="41"/>
    </location>
</feature>
<dbReference type="Proteomes" id="UP000705823">
    <property type="component" value="Unassembled WGS sequence"/>
</dbReference>
<evidence type="ECO:0000313" key="3">
    <source>
        <dbReference type="Proteomes" id="UP000705823"/>
    </source>
</evidence>
<gene>
    <name evidence="2" type="ORF">EGH24_03800</name>
</gene>
<evidence type="ECO:0000256" key="1">
    <source>
        <dbReference type="SAM" id="Phobius"/>
    </source>
</evidence>
<accession>A0A8J8PA43</accession>
<keyword evidence="1" id="KW-0812">Transmembrane</keyword>
<keyword evidence="3" id="KW-1185">Reference proteome</keyword>
<keyword evidence="1" id="KW-0472">Membrane</keyword>